<evidence type="ECO:0000256" key="2">
    <source>
        <dbReference type="SAM" id="SignalP"/>
    </source>
</evidence>
<evidence type="ECO:0000256" key="1">
    <source>
        <dbReference type="SAM" id="MobiDB-lite"/>
    </source>
</evidence>
<gene>
    <name evidence="3" type="ORF">PVAND_015515</name>
</gene>
<evidence type="ECO:0000313" key="4">
    <source>
        <dbReference type="Proteomes" id="UP001107558"/>
    </source>
</evidence>
<proteinExistence type="predicted"/>
<organism evidence="3 4">
    <name type="scientific">Polypedilum vanderplanki</name>
    <name type="common">Sleeping chironomid midge</name>
    <dbReference type="NCBI Taxonomy" id="319348"/>
    <lineage>
        <taxon>Eukaryota</taxon>
        <taxon>Metazoa</taxon>
        <taxon>Ecdysozoa</taxon>
        <taxon>Arthropoda</taxon>
        <taxon>Hexapoda</taxon>
        <taxon>Insecta</taxon>
        <taxon>Pterygota</taxon>
        <taxon>Neoptera</taxon>
        <taxon>Endopterygota</taxon>
        <taxon>Diptera</taxon>
        <taxon>Nematocera</taxon>
        <taxon>Chironomoidea</taxon>
        <taxon>Chironomidae</taxon>
        <taxon>Chironominae</taxon>
        <taxon>Polypedilum</taxon>
        <taxon>Polypedilum</taxon>
    </lineage>
</organism>
<feature type="chain" id="PRO_5039922113" evidence="2">
    <location>
        <begin position="17"/>
        <end position="1031"/>
    </location>
</feature>
<evidence type="ECO:0000313" key="3">
    <source>
        <dbReference type="EMBL" id="KAG5667536.1"/>
    </source>
</evidence>
<dbReference type="EMBL" id="JADBJN010000004">
    <property type="protein sequence ID" value="KAG5667536.1"/>
    <property type="molecule type" value="Genomic_DNA"/>
</dbReference>
<keyword evidence="4" id="KW-1185">Reference proteome</keyword>
<name>A0A9J6BD82_POLVA</name>
<feature type="signal peptide" evidence="2">
    <location>
        <begin position="1"/>
        <end position="16"/>
    </location>
</feature>
<reference evidence="3" key="1">
    <citation type="submission" date="2021-03" db="EMBL/GenBank/DDBJ databases">
        <title>Chromosome level genome of the anhydrobiotic midge Polypedilum vanderplanki.</title>
        <authorList>
            <person name="Yoshida Y."/>
            <person name="Kikawada T."/>
            <person name="Gusev O."/>
        </authorList>
    </citation>
    <scope>NUCLEOTIDE SEQUENCE</scope>
    <source>
        <strain evidence="3">NIAS01</strain>
        <tissue evidence="3">Whole body or cell culture</tissue>
    </source>
</reference>
<sequence>MKIFLLFLFTISCVNSQYTGPMIDTQLSQINTNLMTEETKIKTQATALLTNVNAAAKILQTQNKTMTAFQARLITNLFASLQDLSALLADLATVNNIGPYTNTTTCASANQKETEINFNVRFFYQTSSQVYSNVTKLGGINNWVGYNAFMTTSTLLANFNNGAIQQAAITAVISSTSNLILEYNNYNLMLAKAIFNETTINTYLTFFKNQYCSCPTTISSNMTANLSTLAANVQTIETPLLSLESAVISAAQTALTSANNFANVLSDPNSSAVWLSIQVNRTITFLTYLITTNSFCPNTWNTVNACTDLNDRTSFIQLKYRQYTLAWACSLKNTTLNAAYQLNVNTSAALYKLNASQITALNDFAKTMKPLQTLLSNYSSQLAYSSGKMVSIWFGMVWLRDTYCSCSIATTTKATTSTTTKPTTTVKTTTTTTKAGATTKTGATTITTPTTTITTTTPTTTPTTTVTTTTPTTTTSTSTTTPTTSTSTTTPTTSTSTTTTKPTTTTTTTTPTTTTTTPSTTTPTTTTTTPTTTTPTTTTTSTTTTPTTTTTTTTLATTTTSTTTAPTTTTTTPTTTSTTSSTTTPTTTTTTPTTTTTTTQPTTSTTTTTPTTTTPVYPAVITSTCANFVSFNPATTPKAPIGVSLQLGPGLDNFIGFVGYASVSCGSENIMPGRVTPYAGDTTKAGAYIDCNGVQVLSQTNTYYLSLNSNLIWVPTTLATQSSVQNPVTLTVGPFKYMFARVNFTTTKVLSAIGKVYLSGGNTAAGAIYIGPSGEATTTTYEILACNTPTTTTTIPTTTTEATTIPTTTTTEAPTTTTTTTTPTTTTTESTTTPTTTTTVTTTEPTTTTTTTLPTTTTITVPTTTAAPCANFVSFNPAATPKAPIGLGFQVGSGADSFMGFVGYSTFSCGSETVMPGRVTPAGGDTTKAGAYMSCNGIQTLSQTGTAYLALSSRLAWVPTTLATQSSVANPVILTSGSYKYMYARVNFTTTKTVTTLGKVYLSGGNTAAGAIYYGASGEATTTTYEILTCT</sequence>
<comment type="caution">
    <text evidence="3">The sequence shown here is derived from an EMBL/GenBank/DDBJ whole genome shotgun (WGS) entry which is preliminary data.</text>
</comment>
<dbReference type="AlphaFoldDB" id="A0A9J6BD82"/>
<accession>A0A9J6BD82</accession>
<feature type="region of interest" description="Disordered" evidence="1">
    <location>
        <begin position="809"/>
        <end position="854"/>
    </location>
</feature>
<dbReference type="Proteomes" id="UP001107558">
    <property type="component" value="Chromosome 4"/>
</dbReference>
<keyword evidence="2" id="KW-0732">Signal</keyword>
<feature type="region of interest" description="Disordered" evidence="1">
    <location>
        <begin position="451"/>
        <end position="610"/>
    </location>
</feature>
<protein>
    <submittedName>
        <fullName evidence="3">Uncharacterized protein</fullName>
    </submittedName>
</protein>